<dbReference type="OrthoDB" id="6499155at2759"/>
<feature type="region of interest" description="Disordered" evidence="5">
    <location>
        <begin position="1"/>
        <end position="94"/>
    </location>
</feature>
<feature type="compositionally biased region" description="Basic and acidic residues" evidence="5">
    <location>
        <begin position="77"/>
        <end position="86"/>
    </location>
</feature>
<dbReference type="GO" id="GO:0036064">
    <property type="term" value="C:ciliary basal body"/>
    <property type="evidence" value="ECO:0007669"/>
    <property type="project" value="TreeGrafter"/>
</dbReference>
<feature type="compositionally biased region" description="Acidic residues" evidence="5">
    <location>
        <begin position="1"/>
        <end position="11"/>
    </location>
</feature>
<dbReference type="InterPro" id="IPR026757">
    <property type="entry name" value="ENTR1"/>
</dbReference>
<proteinExistence type="inferred from homology"/>
<evidence type="ECO:0000313" key="6">
    <source>
        <dbReference type="EMBL" id="CAE1160619.1"/>
    </source>
</evidence>
<evidence type="ECO:0000256" key="1">
    <source>
        <dbReference type="ARBA" id="ARBA00007791"/>
    </source>
</evidence>
<comment type="similarity">
    <text evidence="1">Belongs to the ENTR1 family.</text>
</comment>
<dbReference type="GO" id="GO:0055037">
    <property type="term" value="C:recycling endosome"/>
    <property type="evidence" value="ECO:0007669"/>
    <property type="project" value="TreeGrafter"/>
</dbReference>
<dbReference type="GO" id="GO:0030496">
    <property type="term" value="C:midbody"/>
    <property type="evidence" value="ECO:0007669"/>
    <property type="project" value="TreeGrafter"/>
</dbReference>
<dbReference type="Proteomes" id="UP000597762">
    <property type="component" value="Unassembled WGS sequence"/>
</dbReference>
<evidence type="ECO:0000256" key="3">
    <source>
        <dbReference type="ARBA" id="ARBA00023054"/>
    </source>
</evidence>
<comment type="caution">
    <text evidence="6">The sequence shown here is derived from an EMBL/GenBank/DDBJ whole genome shotgun (WGS) entry which is preliminary data.</text>
</comment>
<sequence>MAEGGGDDGDDNPFSFKNFVHSKDKNSAPARNNEMDRSTEENDIFASNEDIVLPENSPLVTSSSQPTGASALQAGEEQPKPKKKSSDGNPFSFKKFLAHSGSKTRWQAGLANDLPDFVQDHYTGDLTRDLRTTRDLDLPDFTLTRGGSRNETNDFHNSDNLDNNPASRDRSSATFPDARTWNEPTNCPLDSDDIFSHNAEVNGVAPQLASSLPDFLSDGAFSNSGDISRHPPITVQVNPGREVAALEINGDLELELRRLRDENREIRRQLTEAQHLAATQANRVNQVLKEMETTQKREKDETEALEKMVQQVEANLQTTTQRAIKAESLVSKLKQEVKLLQKQLQVIQSENEVLRSGDVGMMHLRQQTLSASEQLSVAATSAEQSLRQLLGGVDTLRILSAVLASTDKITEEGRDNQKGDT</sequence>
<protein>
    <recommendedName>
        <fullName evidence="2">Endosome-associated-trafficking regulator 1</fullName>
    </recommendedName>
</protein>
<gene>
    <name evidence="6" type="ORF">SPHA_6508</name>
</gene>
<dbReference type="GO" id="GO:1903566">
    <property type="term" value="P:positive regulation of protein localization to cilium"/>
    <property type="evidence" value="ECO:0007669"/>
    <property type="project" value="TreeGrafter"/>
</dbReference>
<feature type="coiled-coil region" evidence="4">
    <location>
        <begin position="249"/>
        <end position="350"/>
    </location>
</feature>
<evidence type="ECO:0000313" key="7">
    <source>
        <dbReference type="Proteomes" id="UP000597762"/>
    </source>
</evidence>
<dbReference type="GO" id="GO:0032465">
    <property type="term" value="P:regulation of cytokinesis"/>
    <property type="evidence" value="ECO:0007669"/>
    <property type="project" value="TreeGrafter"/>
</dbReference>
<organism evidence="6 7">
    <name type="scientific">Acanthosepion pharaonis</name>
    <name type="common">Pharaoh cuttlefish</name>
    <name type="synonym">Sepia pharaonis</name>
    <dbReference type="NCBI Taxonomy" id="158019"/>
    <lineage>
        <taxon>Eukaryota</taxon>
        <taxon>Metazoa</taxon>
        <taxon>Spiralia</taxon>
        <taxon>Lophotrochozoa</taxon>
        <taxon>Mollusca</taxon>
        <taxon>Cephalopoda</taxon>
        <taxon>Coleoidea</taxon>
        <taxon>Decapodiformes</taxon>
        <taxon>Sepiida</taxon>
        <taxon>Sepiina</taxon>
        <taxon>Sepiidae</taxon>
        <taxon>Acanthosepion</taxon>
    </lineage>
</organism>
<dbReference type="GO" id="GO:0005813">
    <property type="term" value="C:centrosome"/>
    <property type="evidence" value="ECO:0007669"/>
    <property type="project" value="TreeGrafter"/>
</dbReference>
<dbReference type="PANTHER" id="PTHR31259">
    <property type="entry name" value="ENDOSOME-ASSOCIATED TRAFFICKING REGULATOR 1"/>
    <property type="match status" value="1"/>
</dbReference>
<dbReference type="EMBL" id="CAHIKZ030000213">
    <property type="protein sequence ID" value="CAE1160619.1"/>
    <property type="molecule type" value="Genomic_DNA"/>
</dbReference>
<feature type="region of interest" description="Disordered" evidence="5">
    <location>
        <begin position="138"/>
        <end position="186"/>
    </location>
</feature>
<keyword evidence="7" id="KW-1185">Reference proteome</keyword>
<name>A0A812AVU6_ACAPH</name>
<feature type="compositionally biased region" description="Polar residues" evidence="5">
    <location>
        <begin position="58"/>
        <end position="70"/>
    </location>
</feature>
<evidence type="ECO:0000256" key="5">
    <source>
        <dbReference type="SAM" id="MobiDB-lite"/>
    </source>
</evidence>
<accession>A0A812AVU6</accession>
<evidence type="ECO:0000256" key="4">
    <source>
        <dbReference type="SAM" id="Coils"/>
    </source>
</evidence>
<dbReference type="PANTHER" id="PTHR31259:SF3">
    <property type="entry name" value="ENDOSOME-ASSOCIATED-TRAFFICKING REGULATOR 1"/>
    <property type="match status" value="1"/>
</dbReference>
<reference evidence="6" key="1">
    <citation type="submission" date="2021-01" db="EMBL/GenBank/DDBJ databases">
        <authorList>
            <person name="Li R."/>
            <person name="Bekaert M."/>
        </authorList>
    </citation>
    <scope>NUCLEOTIDE SEQUENCE</scope>
    <source>
        <strain evidence="6">Farmed</strain>
    </source>
</reference>
<dbReference type="GO" id="GO:0045724">
    <property type="term" value="P:positive regulation of cilium assembly"/>
    <property type="evidence" value="ECO:0007669"/>
    <property type="project" value="TreeGrafter"/>
</dbReference>
<dbReference type="GO" id="GO:0005769">
    <property type="term" value="C:early endosome"/>
    <property type="evidence" value="ECO:0007669"/>
    <property type="project" value="TreeGrafter"/>
</dbReference>
<keyword evidence="3 4" id="KW-0175">Coiled coil</keyword>
<dbReference type="AlphaFoldDB" id="A0A812AVU6"/>
<evidence type="ECO:0000256" key="2">
    <source>
        <dbReference type="ARBA" id="ARBA00016007"/>
    </source>
</evidence>